<keyword evidence="3" id="KW-1185">Reference proteome</keyword>
<feature type="transmembrane region" description="Helical" evidence="1">
    <location>
        <begin position="229"/>
        <end position="249"/>
    </location>
</feature>
<evidence type="ECO:0000256" key="1">
    <source>
        <dbReference type="SAM" id="Phobius"/>
    </source>
</evidence>
<dbReference type="Proteomes" id="UP000799770">
    <property type="component" value="Unassembled WGS sequence"/>
</dbReference>
<organism evidence="2 3">
    <name type="scientific">Lophiotrema nucula</name>
    <dbReference type="NCBI Taxonomy" id="690887"/>
    <lineage>
        <taxon>Eukaryota</taxon>
        <taxon>Fungi</taxon>
        <taxon>Dikarya</taxon>
        <taxon>Ascomycota</taxon>
        <taxon>Pezizomycotina</taxon>
        <taxon>Dothideomycetes</taxon>
        <taxon>Pleosporomycetidae</taxon>
        <taxon>Pleosporales</taxon>
        <taxon>Lophiotremataceae</taxon>
        <taxon>Lophiotrema</taxon>
    </lineage>
</organism>
<sequence>MCVQRVLYCHDFSEELDTICFIPNNTHIPPIANHCLKTCIKDATYLTYICDDVPAEIGACTNEECKDLEPDRTEGWAYYSKLYGHYPTPVSTIPISTTIPISSTTITIPTTTPPYPTACNSTLCTTTYRPTEITVTTTKIDTLTICPTSQTCTGQTTTWTGTQGPTSCAPTVTCTCVLPGYPTLTSCPRSVTCTGQTTAITGGQTVVFPSETFNPSVEPTTSSQPASPGAAATGGVGLLAALLGVVVALEVGRRCMKE</sequence>
<name>A0A6A5Z3U0_9PLEO</name>
<keyword evidence="1" id="KW-0472">Membrane</keyword>
<evidence type="ECO:0000313" key="3">
    <source>
        <dbReference type="Proteomes" id="UP000799770"/>
    </source>
</evidence>
<reference evidence="2" key="1">
    <citation type="journal article" date="2020" name="Stud. Mycol.">
        <title>101 Dothideomycetes genomes: a test case for predicting lifestyles and emergence of pathogens.</title>
        <authorList>
            <person name="Haridas S."/>
            <person name="Albert R."/>
            <person name="Binder M."/>
            <person name="Bloem J."/>
            <person name="Labutti K."/>
            <person name="Salamov A."/>
            <person name="Andreopoulos B."/>
            <person name="Baker S."/>
            <person name="Barry K."/>
            <person name="Bills G."/>
            <person name="Bluhm B."/>
            <person name="Cannon C."/>
            <person name="Castanera R."/>
            <person name="Culley D."/>
            <person name="Daum C."/>
            <person name="Ezra D."/>
            <person name="Gonzalez J."/>
            <person name="Henrissat B."/>
            <person name="Kuo A."/>
            <person name="Liang C."/>
            <person name="Lipzen A."/>
            <person name="Lutzoni F."/>
            <person name="Magnuson J."/>
            <person name="Mondo S."/>
            <person name="Nolan M."/>
            <person name="Ohm R."/>
            <person name="Pangilinan J."/>
            <person name="Park H.-J."/>
            <person name="Ramirez L."/>
            <person name="Alfaro M."/>
            <person name="Sun H."/>
            <person name="Tritt A."/>
            <person name="Yoshinaga Y."/>
            <person name="Zwiers L.-H."/>
            <person name="Turgeon B."/>
            <person name="Goodwin S."/>
            <person name="Spatafora J."/>
            <person name="Crous P."/>
            <person name="Grigoriev I."/>
        </authorList>
    </citation>
    <scope>NUCLEOTIDE SEQUENCE</scope>
    <source>
        <strain evidence="2">CBS 627.86</strain>
    </source>
</reference>
<keyword evidence="1" id="KW-1133">Transmembrane helix</keyword>
<keyword evidence="1" id="KW-0812">Transmembrane</keyword>
<dbReference type="EMBL" id="ML977326">
    <property type="protein sequence ID" value="KAF2114055.1"/>
    <property type="molecule type" value="Genomic_DNA"/>
</dbReference>
<evidence type="ECO:0000313" key="2">
    <source>
        <dbReference type="EMBL" id="KAF2114055.1"/>
    </source>
</evidence>
<protein>
    <submittedName>
        <fullName evidence="2">Uncharacterized protein</fullName>
    </submittedName>
</protein>
<gene>
    <name evidence="2" type="ORF">BDV96DRAFT_661332</name>
</gene>
<proteinExistence type="predicted"/>
<dbReference type="AlphaFoldDB" id="A0A6A5Z3U0"/>
<accession>A0A6A5Z3U0</accession>
<dbReference type="OrthoDB" id="10264374at2759"/>